<dbReference type="InterPro" id="IPR003313">
    <property type="entry name" value="AraC-bd"/>
</dbReference>
<accession>A0A1M7Y6U5</accession>
<dbReference type="OrthoDB" id="625043at2"/>
<dbReference type="PRINTS" id="PR00032">
    <property type="entry name" value="HTHARAC"/>
</dbReference>
<dbReference type="RefSeq" id="WP_084558569.1">
    <property type="nucleotide sequence ID" value="NZ_FRFD01000005.1"/>
</dbReference>
<sequence length="277" mass="32214">MNNLKDVFLHIHYCNSRKFKEPGQFNAKMARTLNHHELIFICNGKGSFKIRNKQYSIKKGMLLIISPDVPYSIELDSTVPAGVLTIHFSFAGITFNDGKWNVNDNMQAPLGQPVQEIKEYYHIEEQFQKLVDCWNEKLPGYEFSARTMFQQLIIEIMQSRNKQSQSYGTSLKVEKIIQYMHQNINARITLPELSKLVHMTPAYMSRTFKDTTGYTIIEYFNKLKIDKSKELLIEGNKKVKEVAQELGFADEFYFSRMFKKSEGITPSQFNSRIVHGI</sequence>
<reference evidence="5 6" key="1">
    <citation type="submission" date="2016-12" db="EMBL/GenBank/DDBJ databases">
        <authorList>
            <person name="Song W.-J."/>
            <person name="Kurnit D.M."/>
        </authorList>
    </citation>
    <scope>NUCLEOTIDE SEQUENCE [LARGE SCALE GENOMIC DNA]</scope>
    <source>
        <strain evidence="5 6">DSM 12503</strain>
    </source>
</reference>
<evidence type="ECO:0000313" key="5">
    <source>
        <dbReference type="EMBL" id="SHO48385.1"/>
    </source>
</evidence>
<keyword evidence="2 5" id="KW-0238">DNA-binding</keyword>
<dbReference type="PANTHER" id="PTHR43280:SF2">
    <property type="entry name" value="HTH-TYPE TRANSCRIPTIONAL REGULATOR EXSA"/>
    <property type="match status" value="1"/>
</dbReference>
<evidence type="ECO:0000259" key="4">
    <source>
        <dbReference type="PROSITE" id="PS01124"/>
    </source>
</evidence>
<dbReference type="InterPro" id="IPR037923">
    <property type="entry name" value="HTH-like"/>
</dbReference>
<dbReference type="Pfam" id="PF12833">
    <property type="entry name" value="HTH_18"/>
    <property type="match status" value="1"/>
</dbReference>
<keyword evidence="1" id="KW-0805">Transcription regulation</keyword>
<name>A0A1M7Y6U5_9FIRM</name>
<dbReference type="Pfam" id="PF02311">
    <property type="entry name" value="AraC_binding"/>
    <property type="match status" value="1"/>
</dbReference>
<dbReference type="SUPFAM" id="SSF46689">
    <property type="entry name" value="Homeodomain-like"/>
    <property type="match status" value="2"/>
</dbReference>
<dbReference type="PROSITE" id="PS00041">
    <property type="entry name" value="HTH_ARAC_FAMILY_1"/>
    <property type="match status" value="1"/>
</dbReference>
<dbReference type="InterPro" id="IPR014710">
    <property type="entry name" value="RmlC-like_jellyroll"/>
</dbReference>
<evidence type="ECO:0000256" key="2">
    <source>
        <dbReference type="ARBA" id="ARBA00023125"/>
    </source>
</evidence>
<feature type="domain" description="HTH araC/xylS-type" evidence="4">
    <location>
        <begin position="174"/>
        <end position="272"/>
    </location>
</feature>
<dbReference type="InterPro" id="IPR018062">
    <property type="entry name" value="HTH_AraC-typ_CS"/>
</dbReference>
<dbReference type="InterPro" id="IPR020449">
    <property type="entry name" value="Tscrpt_reg_AraC-type_HTH"/>
</dbReference>
<keyword evidence="3" id="KW-0804">Transcription</keyword>
<organism evidence="5 6">
    <name type="scientific">Anaerocolumna xylanovorans DSM 12503</name>
    <dbReference type="NCBI Taxonomy" id="1121345"/>
    <lineage>
        <taxon>Bacteria</taxon>
        <taxon>Bacillati</taxon>
        <taxon>Bacillota</taxon>
        <taxon>Clostridia</taxon>
        <taxon>Lachnospirales</taxon>
        <taxon>Lachnospiraceae</taxon>
        <taxon>Anaerocolumna</taxon>
    </lineage>
</organism>
<dbReference type="GO" id="GO:0043565">
    <property type="term" value="F:sequence-specific DNA binding"/>
    <property type="evidence" value="ECO:0007669"/>
    <property type="project" value="InterPro"/>
</dbReference>
<protein>
    <submittedName>
        <fullName evidence="5">AraC-type DNA-binding protein</fullName>
    </submittedName>
</protein>
<dbReference type="GO" id="GO:0003700">
    <property type="term" value="F:DNA-binding transcription factor activity"/>
    <property type="evidence" value="ECO:0007669"/>
    <property type="project" value="InterPro"/>
</dbReference>
<keyword evidence="6" id="KW-1185">Reference proteome</keyword>
<dbReference type="Proteomes" id="UP000184612">
    <property type="component" value="Unassembled WGS sequence"/>
</dbReference>
<dbReference type="AlphaFoldDB" id="A0A1M7Y6U5"/>
<dbReference type="Gene3D" id="1.10.10.60">
    <property type="entry name" value="Homeodomain-like"/>
    <property type="match status" value="2"/>
</dbReference>
<dbReference type="PANTHER" id="PTHR43280">
    <property type="entry name" value="ARAC-FAMILY TRANSCRIPTIONAL REGULATOR"/>
    <property type="match status" value="1"/>
</dbReference>
<evidence type="ECO:0000256" key="1">
    <source>
        <dbReference type="ARBA" id="ARBA00023015"/>
    </source>
</evidence>
<dbReference type="Gene3D" id="2.60.120.10">
    <property type="entry name" value="Jelly Rolls"/>
    <property type="match status" value="1"/>
</dbReference>
<dbReference type="SUPFAM" id="SSF51215">
    <property type="entry name" value="Regulatory protein AraC"/>
    <property type="match status" value="1"/>
</dbReference>
<dbReference type="InterPro" id="IPR018060">
    <property type="entry name" value="HTH_AraC"/>
</dbReference>
<dbReference type="EMBL" id="FRFD01000005">
    <property type="protein sequence ID" value="SHO48385.1"/>
    <property type="molecule type" value="Genomic_DNA"/>
</dbReference>
<proteinExistence type="predicted"/>
<dbReference type="STRING" id="1121345.SAMN02745217_01813"/>
<dbReference type="PROSITE" id="PS01124">
    <property type="entry name" value="HTH_ARAC_FAMILY_2"/>
    <property type="match status" value="1"/>
</dbReference>
<gene>
    <name evidence="5" type="ORF">SAMN02745217_01813</name>
</gene>
<dbReference type="InterPro" id="IPR009057">
    <property type="entry name" value="Homeodomain-like_sf"/>
</dbReference>
<dbReference type="SMART" id="SM00342">
    <property type="entry name" value="HTH_ARAC"/>
    <property type="match status" value="1"/>
</dbReference>
<evidence type="ECO:0000256" key="3">
    <source>
        <dbReference type="ARBA" id="ARBA00023163"/>
    </source>
</evidence>
<evidence type="ECO:0000313" key="6">
    <source>
        <dbReference type="Proteomes" id="UP000184612"/>
    </source>
</evidence>